<dbReference type="InParanoid" id="A0A2P5E7A8"/>
<comment type="caution">
    <text evidence="1">The sequence shown here is derived from an EMBL/GenBank/DDBJ whole genome shotgun (WGS) entry which is preliminary data.</text>
</comment>
<evidence type="ECO:0000313" key="2">
    <source>
        <dbReference type="Proteomes" id="UP000237000"/>
    </source>
</evidence>
<accession>A0A2P5E7A8</accession>
<reference evidence="2" key="1">
    <citation type="submission" date="2016-06" db="EMBL/GenBank/DDBJ databases">
        <title>Parallel loss of symbiosis genes in relatives of nitrogen-fixing non-legume Parasponia.</title>
        <authorList>
            <person name="Van Velzen R."/>
            <person name="Holmer R."/>
            <person name="Bu F."/>
            <person name="Rutten L."/>
            <person name="Van Zeijl A."/>
            <person name="Liu W."/>
            <person name="Santuari L."/>
            <person name="Cao Q."/>
            <person name="Sharma T."/>
            <person name="Shen D."/>
            <person name="Roswanjaya Y."/>
            <person name="Wardhani T."/>
            <person name="Kalhor M.S."/>
            <person name="Jansen J."/>
            <person name="Van den Hoogen J."/>
            <person name="Gungor B."/>
            <person name="Hartog M."/>
            <person name="Hontelez J."/>
            <person name="Verver J."/>
            <person name="Yang W.-C."/>
            <person name="Schijlen E."/>
            <person name="Repin R."/>
            <person name="Schilthuizen M."/>
            <person name="Schranz E."/>
            <person name="Heidstra R."/>
            <person name="Miyata K."/>
            <person name="Fedorova E."/>
            <person name="Kohlen W."/>
            <person name="Bisseling T."/>
            <person name="Smit S."/>
            <person name="Geurts R."/>
        </authorList>
    </citation>
    <scope>NUCLEOTIDE SEQUENCE [LARGE SCALE GENOMIC DNA]</scope>
    <source>
        <strain evidence="2">cv. RG33-2</strain>
    </source>
</reference>
<dbReference type="Proteomes" id="UP000237000">
    <property type="component" value="Unassembled WGS sequence"/>
</dbReference>
<evidence type="ECO:0000313" key="1">
    <source>
        <dbReference type="EMBL" id="PON81429.1"/>
    </source>
</evidence>
<keyword evidence="2" id="KW-1185">Reference proteome</keyword>
<name>A0A2P5E7A8_TREOI</name>
<dbReference type="EMBL" id="JXTC01000217">
    <property type="protein sequence ID" value="PON81429.1"/>
    <property type="molecule type" value="Genomic_DNA"/>
</dbReference>
<gene>
    <name evidence="1" type="ORF">TorRG33x02_227800</name>
</gene>
<dbReference type="PROSITE" id="PS51257">
    <property type="entry name" value="PROKAR_LIPOPROTEIN"/>
    <property type="match status" value="1"/>
</dbReference>
<dbReference type="OrthoDB" id="10360304at2759"/>
<sequence>MIIIKICNICSSSSSSCSCGSDLVLASAAAAAAAELDSHDPVGACTRSGAFLPHSDVRIVVVEPKASEGRRRVFAALPQLNAKQLRKRLRTQRCWITITMI</sequence>
<organism evidence="1 2">
    <name type="scientific">Trema orientale</name>
    <name type="common">Charcoal tree</name>
    <name type="synonym">Celtis orientalis</name>
    <dbReference type="NCBI Taxonomy" id="63057"/>
    <lineage>
        <taxon>Eukaryota</taxon>
        <taxon>Viridiplantae</taxon>
        <taxon>Streptophyta</taxon>
        <taxon>Embryophyta</taxon>
        <taxon>Tracheophyta</taxon>
        <taxon>Spermatophyta</taxon>
        <taxon>Magnoliopsida</taxon>
        <taxon>eudicotyledons</taxon>
        <taxon>Gunneridae</taxon>
        <taxon>Pentapetalae</taxon>
        <taxon>rosids</taxon>
        <taxon>fabids</taxon>
        <taxon>Rosales</taxon>
        <taxon>Cannabaceae</taxon>
        <taxon>Trema</taxon>
    </lineage>
</organism>
<dbReference type="AlphaFoldDB" id="A0A2P5E7A8"/>
<proteinExistence type="predicted"/>
<protein>
    <submittedName>
        <fullName evidence="1">Uncharacterized protein</fullName>
    </submittedName>
</protein>